<evidence type="ECO:0000313" key="3">
    <source>
        <dbReference type="EMBL" id="KAK1438585.1"/>
    </source>
</evidence>
<name>A0AAD8P4E6_TARER</name>
<evidence type="ECO:0000259" key="2">
    <source>
        <dbReference type="PROSITE" id="PS50090"/>
    </source>
</evidence>
<feature type="region of interest" description="Disordered" evidence="1">
    <location>
        <begin position="1"/>
        <end position="20"/>
    </location>
</feature>
<dbReference type="Pfam" id="PF13837">
    <property type="entry name" value="Myb_DNA-bind_4"/>
    <property type="match status" value="1"/>
</dbReference>
<dbReference type="InterPro" id="IPR001005">
    <property type="entry name" value="SANT/Myb"/>
</dbReference>
<feature type="compositionally biased region" description="Low complexity" evidence="1">
    <location>
        <begin position="9"/>
        <end position="20"/>
    </location>
</feature>
<organism evidence="3 4">
    <name type="scientific">Tagetes erecta</name>
    <name type="common">African marigold</name>
    <dbReference type="NCBI Taxonomy" id="13708"/>
    <lineage>
        <taxon>Eukaryota</taxon>
        <taxon>Viridiplantae</taxon>
        <taxon>Streptophyta</taxon>
        <taxon>Embryophyta</taxon>
        <taxon>Tracheophyta</taxon>
        <taxon>Spermatophyta</taxon>
        <taxon>Magnoliopsida</taxon>
        <taxon>eudicotyledons</taxon>
        <taxon>Gunneridae</taxon>
        <taxon>Pentapetalae</taxon>
        <taxon>asterids</taxon>
        <taxon>campanulids</taxon>
        <taxon>Asterales</taxon>
        <taxon>Asteraceae</taxon>
        <taxon>Asteroideae</taxon>
        <taxon>Heliantheae alliance</taxon>
        <taxon>Tageteae</taxon>
        <taxon>Tagetes</taxon>
    </lineage>
</organism>
<feature type="domain" description="Myb-like" evidence="2">
    <location>
        <begin position="68"/>
        <end position="128"/>
    </location>
</feature>
<dbReference type="Proteomes" id="UP001229421">
    <property type="component" value="Unassembled WGS sequence"/>
</dbReference>
<feature type="region of interest" description="Disordered" evidence="1">
    <location>
        <begin position="227"/>
        <end position="246"/>
    </location>
</feature>
<keyword evidence="4" id="KW-1185">Reference proteome</keyword>
<dbReference type="EMBL" id="JAUHHV010000001">
    <property type="protein sequence ID" value="KAK1438585.1"/>
    <property type="molecule type" value="Genomic_DNA"/>
</dbReference>
<comment type="caution">
    <text evidence="3">The sequence shown here is derived from an EMBL/GenBank/DDBJ whole genome shotgun (WGS) entry which is preliminary data.</text>
</comment>
<dbReference type="CDD" id="cd00167">
    <property type="entry name" value="SANT"/>
    <property type="match status" value="1"/>
</dbReference>
<dbReference type="PROSITE" id="PS50090">
    <property type="entry name" value="MYB_LIKE"/>
    <property type="match status" value="1"/>
</dbReference>
<gene>
    <name evidence="3" type="ORF">QVD17_04394</name>
</gene>
<protein>
    <recommendedName>
        <fullName evidence="2">Myb-like domain-containing protein</fullName>
    </recommendedName>
</protein>
<reference evidence="3" key="1">
    <citation type="journal article" date="2023" name="bioRxiv">
        <title>Improved chromosome-level genome assembly for marigold (Tagetes erecta).</title>
        <authorList>
            <person name="Jiang F."/>
            <person name="Yuan L."/>
            <person name="Wang S."/>
            <person name="Wang H."/>
            <person name="Xu D."/>
            <person name="Wang A."/>
            <person name="Fan W."/>
        </authorList>
    </citation>
    <scope>NUCLEOTIDE SEQUENCE</scope>
    <source>
        <strain evidence="3">WSJ</strain>
        <tissue evidence="3">Leaf</tissue>
    </source>
</reference>
<dbReference type="PANTHER" id="PTHR31307">
    <property type="entry name" value="TRIHELIX TRANSCRIPTION FACTOR ASIL2"/>
    <property type="match status" value="1"/>
</dbReference>
<sequence length="384" mass="44009">MHVTYHRIPPSSLSPPTHHATPPHPHPFIYIIISLHHTIPIQHPIYSPPPMSTTVAAKPGRKFPPLCWTRDEALVLIQAYRERWYALHRAFLKNPDWDAVAEKVTSSCPDVTPPKTSAQCRHKMEKLRQRHRAEKQRASSFPGGRFHSTWFYFEAMEAMEKGPDAEIANNNSSEIGNGIAVSDHRSLNPGRGIRFKPSHVQNLVSLAATPVIQNPNFESRVSNPYMSIWGNQQPDDNEEEEEEEDDDGYLVDYKNHKHRIKPSQQERKFSKVVHDHEVDDNGEMWVKVPRTSNQFQGKGNLKQGKKRGGIHEVVSSIKVLGDGFLKMEKMKIDMVREIERVRMETEMKRNELILESQKQIVDAFVKGVIETRKQGRTRTGAMAD</sequence>
<dbReference type="InterPro" id="IPR044822">
    <property type="entry name" value="Myb_DNA-bind_4"/>
</dbReference>
<accession>A0AAD8P4E6</accession>
<dbReference type="AlphaFoldDB" id="A0AAD8P4E6"/>
<dbReference type="InterPro" id="IPR044823">
    <property type="entry name" value="ASIL1/2-like"/>
</dbReference>
<dbReference type="SMART" id="SM00595">
    <property type="entry name" value="MADF"/>
    <property type="match status" value="1"/>
</dbReference>
<evidence type="ECO:0000256" key="1">
    <source>
        <dbReference type="SAM" id="MobiDB-lite"/>
    </source>
</evidence>
<dbReference type="Gene3D" id="1.10.10.60">
    <property type="entry name" value="Homeodomain-like"/>
    <property type="match status" value="1"/>
</dbReference>
<feature type="compositionally biased region" description="Acidic residues" evidence="1">
    <location>
        <begin position="235"/>
        <end position="246"/>
    </location>
</feature>
<evidence type="ECO:0000313" key="4">
    <source>
        <dbReference type="Proteomes" id="UP001229421"/>
    </source>
</evidence>
<dbReference type="PANTHER" id="PTHR31307:SF55">
    <property type="entry name" value="MADF DOMAIN, MYB-LIKE DOMAIN PROTEIN-RELATED"/>
    <property type="match status" value="1"/>
</dbReference>
<proteinExistence type="predicted"/>